<dbReference type="AlphaFoldDB" id="A0A8E2B444"/>
<reference evidence="2 3" key="1">
    <citation type="submission" date="2016-07" db="EMBL/GenBank/DDBJ databases">
        <title>Draft genome of the white-rot fungus Obba rivulosa 3A-2.</title>
        <authorList>
            <consortium name="DOE Joint Genome Institute"/>
            <person name="Miettinen O."/>
            <person name="Riley R."/>
            <person name="Acob R."/>
            <person name="Barry K."/>
            <person name="Cullen D."/>
            <person name="De Vries R."/>
            <person name="Hainaut M."/>
            <person name="Hatakka A."/>
            <person name="Henrissat B."/>
            <person name="Hilden K."/>
            <person name="Kuo R."/>
            <person name="Labutti K."/>
            <person name="Lipzen A."/>
            <person name="Makela M.R."/>
            <person name="Sandor L."/>
            <person name="Spatafora J.W."/>
            <person name="Grigoriev I.V."/>
            <person name="Hibbett D.S."/>
        </authorList>
    </citation>
    <scope>NUCLEOTIDE SEQUENCE [LARGE SCALE GENOMIC DNA]</scope>
    <source>
        <strain evidence="2 3">3A-2</strain>
    </source>
</reference>
<evidence type="ECO:0000256" key="1">
    <source>
        <dbReference type="SAM" id="MobiDB-lite"/>
    </source>
</evidence>
<gene>
    <name evidence="2" type="ORF">OBBRIDRAFT_545516</name>
</gene>
<dbReference type="EMBL" id="KV722390">
    <property type="protein sequence ID" value="OCH91155.1"/>
    <property type="molecule type" value="Genomic_DNA"/>
</dbReference>
<dbReference type="Proteomes" id="UP000250043">
    <property type="component" value="Unassembled WGS sequence"/>
</dbReference>
<feature type="compositionally biased region" description="Pro residues" evidence="1">
    <location>
        <begin position="337"/>
        <end position="346"/>
    </location>
</feature>
<evidence type="ECO:0000313" key="2">
    <source>
        <dbReference type="EMBL" id="OCH91155.1"/>
    </source>
</evidence>
<sequence>MLIHLRPPPSTNAHPNILFTIAFADPCEKVPIPANWASQLSCIQLDDLEMPRTIHALDKSTWLTAILQDVIFDLGAGTIACAFVDGPTIQWPLTHRQCRAALDGVVADVAQSTVELERERARKAAQFSSRSETASPEPTPSKPPKHKRQRSLLMSLVACVNRLTLHPGSGSSSDYPAPSPAPSSAPASPRSSCSSATSRPPSPSPSAPARSLLQVRRIPSTSELLRRRARSVLVECFRRFVLTELKPYMQPGGYCAWIARSMLRRAEEHMAYLVQEAGGSPPDLLSTSPPRGLLTPPSEPSLDEDAERSSLTESTSTDTDGSSVHTPVDSPASSPFGPMPPVPPSVPSLSLTPSLRSPSPPQFSPEALATYTTLSGYCARLRALVSRMDAVAANVAVEEAGFLAVLEIKSRRRAWSARAYMGGARVADVRLATPFRPSPLGRSEPLTPKTASVRELEVTTGESNIMKLFPVSEDEEEDDDEERFQDAPLHRVDAKGRVVPIQRPQIRSRTRSMHPLRALNFDLTLPVDSPAALAPAQPPAPAADPAALPPSPLLFQPVKTPVIVEHHSQAELCGVCACVGVVEATDADGDMSVGMDMPPPYQKAIAHDHGEWIAGTDAAQC</sequence>
<feature type="compositionally biased region" description="Low complexity" evidence="1">
    <location>
        <begin position="309"/>
        <end position="323"/>
    </location>
</feature>
<feature type="region of interest" description="Disordered" evidence="1">
    <location>
        <begin position="168"/>
        <end position="211"/>
    </location>
</feature>
<feature type="compositionally biased region" description="Low complexity" evidence="1">
    <location>
        <begin position="184"/>
        <end position="199"/>
    </location>
</feature>
<dbReference type="OrthoDB" id="3224257at2759"/>
<feature type="compositionally biased region" description="Low complexity" evidence="1">
    <location>
        <begin position="347"/>
        <end position="357"/>
    </location>
</feature>
<protein>
    <submittedName>
        <fullName evidence="2">Uncharacterized protein</fullName>
    </submittedName>
</protein>
<keyword evidence="3" id="KW-1185">Reference proteome</keyword>
<proteinExistence type="predicted"/>
<feature type="region of interest" description="Disordered" evidence="1">
    <location>
        <begin position="118"/>
        <end position="149"/>
    </location>
</feature>
<accession>A0A8E2B444</accession>
<feature type="compositionally biased region" description="Polar residues" evidence="1">
    <location>
        <begin position="126"/>
        <end position="136"/>
    </location>
</feature>
<name>A0A8E2B444_9APHY</name>
<feature type="region of interest" description="Disordered" evidence="1">
    <location>
        <begin position="279"/>
        <end position="362"/>
    </location>
</feature>
<evidence type="ECO:0000313" key="3">
    <source>
        <dbReference type="Proteomes" id="UP000250043"/>
    </source>
</evidence>
<organism evidence="2 3">
    <name type="scientific">Obba rivulosa</name>
    <dbReference type="NCBI Taxonomy" id="1052685"/>
    <lineage>
        <taxon>Eukaryota</taxon>
        <taxon>Fungi</taxon>
        <taxon>Dikarya</taxon>
        <taxon>Basidiomycota</taxon>
        <taxon>Agaricomycotina</taxon>
        <taxon>Agaricomycetes</taxon>
        <taxon>Polyporales</taxon>
        <taxon>Gelatoporiaceae</taxon>
        <taxon>Obba</taxon>
    </lineage>
</organism>